<organism evidence="1 2">
    <name type="scientific">Sulfidibacter corallicola</name>
    <dbReference type="NCBI Taxonomy" id="2818388"/>
    <lineage>
        <taxon>Bacteria</taxon>
        <taxon>Pseudomonadati</taxon>
        <taxon>Acidobacteriota</taxon>
        <taxon>Holophagae</taxon>
        <taxon>Acanthopleuribacterales</taxon>
        <taxon>Acanthopleuribacteraceae</taxon>
        <taxon>Sulfidibacter</taxon>
    </lineage>
</organism>
<dbReference type="AlphaFoldDB" id="A0A8A4TVG8"/>
<reference evidence="1" key="1">
    <citation type="submission" date="2021-03" db="EMBL/GenBank/DDBJ databases">
        <title>Acanthopleuribacteraceae sp. M133.</title>
        <authorList>
            <person name="Wang G."/>
        </authorList>
    </citation>
    <scope>NUCLEOTIDE SEQUENCE</scope>
    <source>
        <strain evidence="1">M133</strain>
    </source>
</reference>
<keyword evidence="2" id="KW-1185">Reference proteome</keyword>
<protein>
    <submittedName>
        <fullName evidence="1">Uncharacterized protein</fullName>
    </submittedName>
</protein>
<evidence type="ECO:0000313" key="1">
    <source>
        <dbReference type="EMBL" id="QTD50525.1"/>
    </source>
</evidence>
<dbReference type="RefSeq" id="WP_237380325.1">
    <property type="nucleotide sequence ID" value="NZ_CP071793.1"/>
</dbReference>
<sequence length="63" mass="7254">MSPKCCDHKPKPHVKFECFDCGFTAYYSPNRAPHWFRAKLEAAGTHFPQERQDVMEQVITAVA</sequence>
<dbReference type="Proteomes" id="UP000663929">
    <property type="component" value="Chromosome"/>
</dbReference>
<evidence type="ECO:0000313" key="2">
    <source>
        <dbReference type="Proteomes" id="UP000663929"/>
    </source>
</evidence>
<dbReference type="EMBL" id="CP071793">
    <property type="protein sequence ID" value="QTD50525.1"/>
    <property type="molecule type" value="Genomic_DNA"/>
</dbReference>
<name>A0A8A4TVG8_SULCO</name>
<dbReference type="KEGG" id="scor:J3U87_33495"/>
<accession>A0A8A4TVG8</accession>
<proteinExistence type="predicted"/>
<gene>
    <name evidence="1" type="ORF">J3U87_33495</name>
</gene>